<dbReference type="EC" id="4.2.1.75" evidence="2"/>
<evidence type="ECO:0000259" key="1">
    <source>
        <dbReference type="Pfam" id="PF02602"/>
    </source>
</evidence>
<keyword evidence="3" id="KW-1185">Reference proteome</keyword>
<evidence type="ECO:0000313" key="2">
    <source>
        <dbReference type="EMBL" id="MFD2698012.1"/>
    </source>
</evidence>
<keyword evidence="2" id="KW-0456">Lyase</keyword>
<proteinExistence type="predicted"/>
<name>A0ABW5SFR2_9FLAO</name>
<dbReference type="CDD" id="cd06578">
    <property type="entry name" value="HemD"/>
    <property type="match status" value="1"/>
</dbReference>
<dbReference type="PANTHER" id="PTHR12390:SF0">
    <property type="entry name" value="UROPORPHYRINOGEN-III SYNTHASE"/>
    <property type="match status" value="1"/>
</dbReference>
<organism evidence="2 3">
    <name type="scientific">Mesonia sediminis</name>
    <dbReference type="NCBI Taxonomy" id="1703946"/>
    <lineage>
        <taxon>Bacteria</taxon>
        <taxon>Pseudomonadati</taxon>
        <taxon>Bacteroidota</taxon>
        <taxon>Flavobacteriia</taxon>
        <taxon>Flavobacteriales</taxon>
        <taxon>Flavobacteriaceae</taxon>
        <taxon>Mesonia</taxon>
    </lineage>
</organism>
<dbReference type="InterPro" id="IPR039793">
    <property type="entry name" value="UROS/Hem4"/>
</dbReference>
<dbReference type="SUPFAM" id="SSF69618">
    <property type="entry name" value="HemD-like"/>
    <property type="match status" value="1"/>
</dbReference>
<comment type="caution">
    <text evidence="2">The sequence shown here is derived from an EMBL/GenBank/DDBJ whole genome shotgun (WGS) entry which is preliminary data.</text>
</comment>
<dbReference type="InterPro" id="IPR003754">
    <property type="entry name" value="4pyrrol_synth_uPrphyn_synth"/>
</dbReference>
<dbReference type="PANTHER" id="PTHR12390">
    <property type="entry name" value="UROPORPHYRINOGEN III SYNTHASE"/>
    <property type="match status" value="1"/>
</dbReference>
<dbReference type="InterPro" id="IPR036108">
    <property type="entry name" value="4pyrrol_syn_uPrphyn_synt_sf"/>
</dbReference>
<sequence>MANYHVLSTKLLLPQQYLTFKTNKILLTHYSSIKIVPNQAAKLPANIEHAIITSQNSFKSIKDKTKIKKAYVVGEKTAALLKQAGVSVICWKHYAVDLLEEIIAKHQDTHFYFPCSSIRRDTLPEGLKQNNIKFTEVTAYHTSLNPKSFETDFDAILFFSPSGVNSYLQKNQLKSDVLAFCIGTTTAQALKTHTQNIIIAEKPTVEELIATVIKYFKHKITKNNKQSPY</sequence>
<dbReference type="RefSeq" id="WP_379046877.1">
    <property type="nucleotide sequence ID" value="NZ_JBHULZ010000041.1"/>
</dbReference>
<dbReference type="Proteomes" id="UP001597357">
    <property type="component" value="Unassembled WGS sequence"/>
</dbReference>
<dbReference type="Pfam" id="PF02602">
    <property type="entry name" value="HEM4"/>
    <property type="match status" value="1"/>
</dbReference>
<reference evidence="3" key="1">
    <citation type="journal article" date="2019" name="Int. J. Syst. Evol. Microbiol.">
        <title>The Global Catalogue of Microorganisms (GCM) 10K type strain sequencing project: providing services to taxonomists for standard genome sequencing and annotation.</title>
        <authorList>
            <consortium name="The Broad Institute Genomics Platform"/>
            <consortium name="The Broad Institute Genome Sequencing Center for Infectious Disease"/>
            <person name="Wu L."/>
            <person name="Ma J."/>
        </authorList>
    </citation>
    <scope>NUCLEOTIDE SEQUENCE [LARGE SCALE GENOMIC DNA]</scope>
    <source>
        <strain evidence="3">KCTC 42255</strain>
    </source>
</reference>
<dbReference type="EMBL" id="JBHULZ010000041">
    <property type="protein sequence ID" value="MFD2698012.1"/>
    <property type="molecule type" value="Genomic_DNA"/>
</dbReference>
<evidence type="ECO:0000313" key="3">
    <source>
        <dbReference type="Proteomes" id="UP001597357"/>
    </source>
</evidence>
<accession>A0ABW5SFR2</accession>
<dbReference type="GO" id="GO:0004852">
    <property type="term" value="F:uroporphyrinogen-III synthase activity"/>
    <property type="evidence" value="ECO:0007669"/>
    <property type="project" value="UniProtKB-EC"/>
</dbReference>
<dbReference type="Gene3D" id="3.40.50.10090">
    <property type="match status" value="2"/>
</dbReference>
<feature type="domain" description="Tetrapyrrole biosynthesis uroporphyrinogen III synthase" evidence="1">
    <location>
        <begin position="30"/>
        <end position="210"/>
    </location>
</feature>
<protein>
    <submittedName>
        <fullName evidence="2">Uroporphyrinogen-III synthase</fullName>
        <ecNumber evidence="2">4.2.1.75</ecNumber>
    </submittedName>
</protein>
<gene>
    <name evidence="2" type="ORF">ACFSQ0_08420</name>
</gene>